<sequence>MSVRSLQRHFHDQLGATAQHWLLHARLDRAVNYWKLPSCPSTRSPRPPVSAPR</sequence>
<dbReference type="EMBL" id="JBIAPI010000013">
    <property type="protein sequence ID" value="MFF3228225.1"/>
    <property type="molecule type" value="Genomic_DNA"/>
</dbReference>
<proteinExistence type="predicted"/>
<keyword evidence="2" id="KW-1185">Reference proteome</keyword>
<dbReference type="RefSeq" id="WP_387725195.1">
    <property type="nucleotide sequence ID" value="NZ_JBIAPI010000013.1"/>
</dbReference>
<organism evidence="1 2">
    <name type="scientific">Nocardia suismassiliense</name>
    <dbReference type="NCBI Taxonomy" id="2077092"/>
    <lineage>
        <taxon>Bacteria</taxon>
        <taxon>Bacillati</taxon>
        <taxon>Actinomycetota</taxon>
        <taxon>Actinomycetes</taxon>
        <taxon>Mycobacteriales</taxon>
        <taxon>Nocardiaceae</taxon>
        <taxon>Nocardia</taxon>
    </lineage>
</organism>
<comment type="caution">
    <text evidence="1">The sequence shown here is derived from an EMBL/GenBank/DDBJ whole genome shotgun (WGS) entry which is preliminary data.</text>
</comment>
<evidence type="ECO:0000313" key="1">
    <source>
        <dbReference type="EMBL" id="MFF3228225.1"/>
    </source>
</evidence>
<name>A0ABW6R3X9_9NOCA</name>
<evidence type="ECO:0008006" key="3">
    <source>
        <dbReference type="Google" id="ProtNLM"/>
    </source>
</evidence>
<evidence type="ECO:0000313" key="2">
    <source>
        <dbReference type="Proteomes" id="UP001601948"/>
    </source>
</evidence>
<gene>
    <name evidence="1" type="ORF">ACFYV7_35900</name>
</gene>
<protein>
    <recommendedName>
        <fullName evidence="3">HTH araC/xylS-type domain-containing protein</fullName>
    </recommendedName>
</protein>
<accession>A0ABW6R3X9</accession>
<dbReference type="Proteomes" id="UP001601948">
    <property type="component" value="Unassembled WGS sequence"/>
</dbReference>
<reference evidence="1 2" key="1">
    <citation type="submission" date="2024-10" db="EMBL/GenBank/DDBJ databases">
        <title>The Natural Products Discovery Center: Release of the First 8490 Sequenced Strains for Exploring Actinobacteria Biosynthetic Diversity.</title>
        <authorList>
            <person name="Kalkreuter E."/>
            <person name="Kautsar S.A."/>
            <person name="Yang D."/>
            <person name="Bader C.D."/>
            <person name="Teijaro C.N."/>
            <person name="Fluegel L."/>
            <person name="Davis C.M."/>
            <person name="Simpson J.R."/>
            <person name="Lauterbach L."/>
            <person name="Steele A.D."/>
            <person name="Gui C."/>
            <person name="Meng S."/>
            <person name="Li G."/>
            <person name="Viehrig K."/>
            <person name="Ye F."/>
            <person name="Su P."/>
            <person name="Kiefer A.F."/>
            <person name="Nichols A."/>
            <person name="Cepeda A.J."/>
            <person name="Yan W."/>
            <person name="Fan B."/>
            <person name="Jiang Y."/>
            <person name="Adhikari A."/>
            <person name="Zheng C.-J."/>
            <person name="Schuster L."/>
            <person name="Cowan T.M."/>
            <person name="Smanski M.J."/>
            <person name="Chevrette M.G."/>
            <person name="De Carvalho L.P.S."/>
            <person name="Shen B."/>
        </authorList>
    </citation>
    <scope>NUCLEOTIDE SEQUENCE [LARGE SCALE GENOMIC DNA]</scope>
    <source>
        <strain evidence="1 2">NPDC003040</strain>
    </source>
</reference>